<dbReference type="EMBL" id="CASHTH010001046">
    <property type="protein sequence ID" value="CAI8010584.1"/>
    <property type="molecule type" value="Genomic_DNA"/>
</dbReference>
<sequence length="99" mass="10751">MRLRSVLEKHPGAGILWTGVTGKVHNELPAGGSMDMVVSLLPVLPGLQSFSPLLFVDVLSNQKKYHFNKLGQVFGDIQPPETLSSAYSLSVNKLVSLFT</sequence>
<evidence type="ECO:0000313" key="3">
    <source>
        <dbReference type="Proteomes" id="UP001174909"/>
    </source>
</evidence>
<protein>
    <recommendedName>
        <fullName evidence="1">Trafficking protein particle complex subunit 13 C-terminal domain-containing protein</fullName>
    </recommendedName>
</protein>
<proteinExistence type="predicted"/>
<organism evidence="2 3">
    <name type="scientific">Geodia barretti</name>
    <name type="common">Barrett's horny sponge</name>
    <dbReference type="NCBI Taxonomy" id="519541"/>
    <lineage>
        <taxon>Eukaryota</taxon>
        <taxon>Metazoa</taxon>
        <taxon>Porifera</taxon>
        <taxon>Demospongiae</taxon>
        <taxon>Heteroscleromorpha</taxon>
        <taxon>Tetractinellida</taxon>
        <taxon>Astrophorina</taxon>
        <taxon>Geodiidae</taxon>
        <taxon>Geodia</taxon>
    </lineage>
</organism>
<accession>A0AA35W7V5</accession>
<reference evidence="2" key="1">
    <citation type="submission" date="2023-03" db="EMBL/GenBank/DDBJ databases">
        <authorList>
            <person name="Steffen K."/>
            <person name="Cardenas P."/>
        </authorList>
    </citation>
    <scope>NUCLEOTIDE SEQUENCE</scope>
</reference>
<name>A0AA35W7V5_GEOBA</name>
<dbReference type="AlphaFoldDB" id="A0AA35W7V5"/>
<feature type="domain" description="Trafficking protein particle complex subunit 13 C-terminal" evidence="1">
    <location>
        <begin position="1"/>
        <end position="74"/>
    </location>
</feature>
<keyword evidence="3" id="KW-1185">Reference proteome</keyword>
<dbReference type="Pfam" id="PF23643">
    <property type="entry name" value="TRAPPC13_C"/>
    <property type="match status" value="1"/>
</dbReference>
<evidence type="ECO:0000259" key="1">
    <source>
        <dbReference type="Pfam" id="PF23643"/>
    </source>
</evidence>
<dbReference type="Proteomes" id="UP001174909">
    <property type="component" value="Unassembled WGS sequence"/>
</dbReference>
<dbReference type="InterPro" id="IPR055428">
    <property type="entry name" value="TRAPPC13_C"/>
</dbReference>
<evidence type="ECO:0000313" key="2">
    <source>
        <dbReference type="EMBL" id="CAI8010584.1"/>
    </source>
</evidence>
<comment type="caution">
    <text evidence="2">The sequence shown here is derived from an EMBL/GenBank/DDBJ whole genome shotgun (WGS) entry which is preliminary data.</text>
</comment>
<feature type="non-terminal residue" evidence="2">
    <location>
        <position position="99"/>
    </location>
</feature>
<gene>
    <name evidence="2" type="ORF">GBAR_LOCUS6957</name>
</gene>